<keyword evidence="2" id="KW-1185">Reference proteome</keyword>
<dbReference type="Proteomes" id="UP000298216">
    <property type="component" value="Unassembled WGS sequence"/>
</dbReference>
<dbReference type="GO" id="GO:0016791">
    <property type="term" value="F:phosphatase activity"/>
    <property type="evidence" value="ECO:0007669"/>
    <property type="project" value="TreeGrafter"/>
</dbReference>
<dbReference type="RefSeq" id="WP_135193597.1">
    <property type="nucleotide sequence ID" value="NZ_SPVH01000002.1"/>
</dbReference>
<dbReference type="CDD" id="cd07067">
    <property type="entry name" value="HP_PGM_like"/>
    <property type="match status" value="1"/>
</dbReference>
<dbReference type="AlphaFoldDB" id="A0A4Y9S2M9"/>
<gene>
    <name evidence="1" type="ORF">EGY25_03125</name>
</gene>
<dbReference type="InterPro" id="IPR050275">
    <property type="entry name" value="PGM_Phosphatase"/>
</dbReference>
<dbReference type="PANTHER" id="PTHR48100">
    <property type="entry name" value="BROAD-SPECIFICITY PHOSPHATASE YOR283W-RELATED"/>
    <property type="match status" value="1"/>
</dbReference>
<dbReference type="SUPFAM" id="SSF53254">
    <property type="entry name" value="Phosphoglycerate mutase-like"/>
    <property type="match status" value="1"/>
</dbReference>
<dbReference type="GO" id="GO:0005737">
    <property type="term" value="C:cytoplasm"/>
    <property type="evidence" value="ECO:0007669"/>
    <property type="project" value="TreeGrafter"/>
</dbReference>
<dbReference type="SMART" id="SM00855">
    <property type="entry name" value="PGAM"/>
    <property type="match status" value="1"/>
</dbReference>
<evidence type="ECO:0000313" key="2">
    <source>
        <dbReference type="Proteomes" id="UP000298216"/>
    </source>
</evidence>
<organism evidence="1 2">
    <name type="scientific">Brevundimonas intermedia</name>
    <dbReference type="NCBI Taxonomy" id="74315"/>
    <lineage>
        <taxon>Bacteria</taxon>
        <taxon>Pseudomonadati</taxon>
        <taxon>Pseudomonadota</taxon>
        <taxon>Alphaproteobacteria</taxon>
        <taxon>Caulobacterales</taxon>
        <taxon>Caulobacteraceae</taxon>
        <taxon>Brevundimonas</taxon>
    </lineage>
</organism>
<dbReference type="OrthoDB" id="9783269at2"/>
<name>A0A4Y9S2M9_9CAUL</name>
<accession>A0A4Y9S2M9</accession>
<reference evidence="1 2" key="1">
    <citation type="submission" date="2019-03" db="EMBL/GenBank/DDBJ databases">
        <title>Draft genome of Brevundimonas sp. a heavy metal resistant soil bacteria.</title>
        <authorList>
            <person name="Soto J."/>
        </authorList>
    </citation>
    <scope>NUCLEOTIDE SEQUENCE [LARGE SCALE GENOMIC DNA]</scope>
    <source>
        <strain evidence="1 2">B-10</strain>
    </source>
</reference>
<dbReference type="Gene3D" id="3.40.50.1240">
    <property type="entry name" value="Phosphoglycerate mutase-like"/>
    <property type="match status" value="1"/>
</dbReference>
<evidence type="ECO:0000313" key="1">
    <source>
        <dbReference type="EMBL" id="TFW14209.1"/>
    </source>
</evidence>
<dbReference type="EMBL" id="SPVH01000002">
    <property type="protein sequence ID" value="TFW14209.1"/>
    <property type="molecule type" value="Genomic_DNA"/>
</dbReference>
<dbReference type="Pfam" id="PF00300">
    <property type="entry name" value="His_Phos_1"/>
    <property type="match status" value="1"/>
</dbReference>
<comment type="caution">
    <text evidence="1">The sequence shown here is derived from an EMBL/GenBank/DDBJ whole genome shotgun (WGS) entry which is preliminary data.</text>
</comment>
<protein>
    <submittedName>
        <fullName evidence="1">Histidine phosphatase family protein</fullName>
    </submittedName>
</protein>
<sequence>MTLIHLIRHGTHDLVSRRLCGRAPGVGLGEAGRRQAEALARALTNPSRVVTSPVERARQTAAVIAAAHARPLEEETALNEIDFGAWTGRDFAELDPLPEWRRWNARRDQARPPDGETMLEVQIRLSRWLESLATTDVGPVAAVSHADVIKSVVALTLGLSLQAHDRFEVSPGSVTTVSATPEGLTLLRLNEVPHV</sequence>
<dbReference type="PANTHER" id="PTHR48100:SF2">
    <property type="entry name" value="CONSERVED PROTEIN"/>
    <property type="match status" value="1"/>
</dbReference>
<dbReference type="InterPro" id="IPR013078">
    <property type="entry name" value="His_Pase_superF_clade-1"/>
</dbReference>
<proteinExistence type="predicted"/>
<dbReference type="InterPro" id="IPR029033">
    <property type="entry name" value="His_PPase_superfam"/>
</dbReference>